<protein>
    <recommendedName>
        <fullName evidence="5">AB hydrolase-1 domain-containing protein</fullName>
    </recommendedName>
</protein>
<dbReference type="PANTHER" id="PTHR43689:SF8">
    <property type="entry name" value="ALPHA_BETA-HYDROLASES SUPERFAMILY PROTEIN"/>
    <property type="match status" value="1"/>
</dbReference>
<feature type="domain" description="PsbP C-terminal" evidence="1">
    <location>
        <begin position="32"/>
        <end position="138"/>
    </location>
</feature>
<dbReference type="InterPro" id="IPR000073">
    <property type="entry name" value="AB_hydrolase_1"/>
</dbReference>
<reference evidence="3 4" key="1">
    <citation type="journal article" date="2020" name="IScience">
        <title>Genome Sequencing of the Endangered Kingdonia uniflora (Circaeasteraceae, Ranunculales) Reveals Potential Mechanisms of Evolutionary Specialization.</title>
        <authorList>
            <person name="Sun Y."/>
            <person name="Deng T."/>
            <person name="Zhang A."/>
            <person name="Moore M.J."/>
            <person name="Landis J.B."/>
            <person name="Lin N."/>
            <person name="Zhang H."/>
            <person name="Zhang X."/>
            <person name="Huang J."/>
            <person name="Zhang X."/>
            <person name="Sun H."/>
            <person name="Wang H."/>
        </authorList>
    </citation>
    <scope>NUCLEOTIDE SEQUENCE [LARGE SCALE GENOMIC DNA]</scope>
    <source>
        <strain evidence="3">TB1705</strain>
        <tissue evidence="3">Leaf</tissue>
    </source>
</reference>
<dbReference type="SUPFAM" id="SSF53474">
    <property type="entry name" value="alpha/beta-Hydrolases"/>
    <property type="match status" value="1"/>
</dbReference>
<dbReference type="AlphaFoldDB" id="A0A7J7N5H5"/>
<dbReference type="SUPFAM" id="SSF55724">
    <property type="entry name" value="Mog1p/PsbP-like"/>
    <property type="match status" value="1"/>
</dbReference>
<dbReference type="GO" id="GO:0019898">
    <property type="term" value="C:extrinsic component of membrane"/>
    <property type="evidence" value="ECO:0007669"/>
    <property type="project" value="InterPro"/>
</dbReference>
<feature type="non-terminal residue" evidence="3">
    <location>
        <position position="1"/>
    </location>
</feature>
<feature type="domain" description="AB hydrolase-1" evidence="2">
    <location>
        <begin position="235"/>
        <end position="440"/>
    </location>
</feature>
<dbReference type="OrthoDB" id="19657at2759"/>
<dbReference type="Pfam" id="PF01789">
    <property type="entry name" value="PsbP"/>
    <property type="match status" value="1"/>
</dbReference>
<comment type="caution">
    <text evidence="3">The sequence shown here is derived from an EMBL/GenBank/DDBJ whole genome shotgun (WGS) entry which is preliminary data.</text>
</comment>
<dbReference type="GO" id="GO:0009654">
    <property type="term" value="C:photosystem II oxygen evolving complex"/>
    <property type="evidence" value="ECO:0007669"/>
    <property type="project" value="InterPro"/>
</dbReference>
<organism evidence="3 4">
    <name type="scientific">Kingdonia uniflora</name>
    <dbReference type="NCBI Taxonomy" id="39325"/>
    <lineage>
        <taxon>Eukaryota</taxon>
        <taxon>Viridiplantae</taxon>
        <taxon>Streptophyta</taxon>
        <taxon>Embryophyta</taxon>
        <taxon>Tracheophyta</taxon>
        <taxon>Spermatophyta</taxon>
        <taxon>Magnoliopsida</taxon>
        <taxon>Ranunculales</taxon>
        <taxon>Circaeasteraceae</taxon>
        <taxon>Kingdonia</taxon>
    </lineage>
</organism>
<dbReference type="InterPro" id="IPR016123">
    <property type="entry name" value="Mog1/PsbP_a/b/a-sand"/>
</dbReference>
<dbReference type="InterPro" id="IPR002683">
    <property type="entry name" value="PsbP_C"/>
</dbReference>
<dbReference type="Pfam" id="PF12697">
    <property type="entry name" value="Abhydrolase_6"/>
    <property type="match status" value="1"/>
</dbReference>
<dbReference type="GO" id="GO:0005509">
    <property type="term" value="F:calcium ion binding"/>
    <property type="evidence" value="ECO:0007669"/>
    <property type="project" value="InterPro"/>
</dbReference>
<name>A0A7J7N5H5_9MAGN</name>
<sequence>ILMTIPSTDGSMGSWFRNEKHMKANATASLVKKSGATTLFEEVNKGSNNVGVVVVPVRLILLLEFGNSQFVLDKLIQAEKCKETEAIGSTEKLRKGGVQAYEFENTLDSIRGGMKRIFYVDFVDSRKFYLLNIAYADRPESPNSSLFNWCERFRCFMHLIYGIEFVTGLPNISGKLNSVGDQYSVKAVENFIGTLIKLEVDLLSLDNGDNSKDLKNSVANIDETGNVGIVLVHGLEGGVFSWRHVDLLLHFCLEMGFSAVVLVGHDDGGLLALMAAQQAWESGNPKHVQIRGIVPIGVSLSREVVPAYAWILLRTSSGKKHLVRPLLRTEITQVVNRHSWYDATKLTTKVLNPYKVPLCVDGWDEALHEIGRLLSKAFLSTQKAKILLKSLEDLPVLVIAGAEDALVSLKSSQVMASKLVNSRLVAVSECGHLPHEECSKALLVALLPFILRLISLTAHHHRMQRH</sequence>
<evidence type="ECO:0000313" key="3">
    <source>
        <dbReference type="EMBL" id="KAF6162459.1"/>
    </source>
</evidence>
<dbReference type="PANTHER" id="PTHR43689">
    <property type="entry name" value="HYDROLASE"/>
    <property type="match status" value="1"/>
</dbReference>
<evidence type="ECO:0000259" key="2">
    <source>
        <dbReference type="Pfam" id="PF12697"/>
    </source>
</evidence>
<dbReference type="GO" id="GO:0015979">
    <property type="term" value="P:photosynthesis"/>
    <property type="evidence" value="ECO:0007669"/>
    <property type="project" value="InterPro"/>
</dbReference>
<gene>
    <name evidence="3" type="ORF">GIB67_026297</name>
</gene>
<accession>A0A7J7N5H5</accession>
<dbReference type="Gene3D" id="3.40.1000.10">
    <property type="entry name" value="Mog1/PsbP, alpha/beta/alpha sandwich"/>
    <property type="match status" value="1"/>
</dbReference>
<dbReference type="Proteomes" id="UP000541444">
    <property type="component" value="Unassembled WGS sequence"/>
</dbReference>
<evidence type="ECO:0000259" key="1">
    <source>
        <dbReference type="Pfam" id="PF01789"/>
    </source>
</evidence>
<proteinExistence type="predicted"/>
<dbReference type="Gene3D" id="3.40.50.1820">
    <property type="entry name" value="alpha/beta hydrolase"/>
    <property type="match status" value="1"/>
</dbReference>
<keyword evidence="4" id="KW-1185">Reference proteome</keyword>
<dbReference type="InterPro" id="IPR029058">
    <property type="entry name" value="AB_hydrolase_fold"/>
</dbReference>
<dbReference type="EMBL" id="JACGCM010001026">
    <property type="protein sequence ID" value="KAF6162459.1"/>
    <property type="molecule type" value="Genomic_DNA"/>
</dbReference>
<evidence type="ECO:0008006" key="5">
    <source>
        <dbReference type="Google" id="ProtNLM"/>
    </source>
</evidence>
<evidence type="ECO:0000313" key="4">
    <source>
        <dbReference type="Proteomes" id="UP000541444"/>
    </source>
</evidence>